<evidence type="ECO:0000313" key="2">
    <source>
        <dbReference type="EMBL" id="MBX63166.1"/>
    </source>
</evidence>
<keyword evidence="1" id="KW-1133">Transmembrane helix</keyword>
<organism evidence="2">
    <name type="scientific">Rhizophora mucronata</name>
    <name type="common">Asiatic mangrove</name>
    <dbReference type="NCBI Taxonomy" id="61149"/>
    <lineage>
        <taxon>Eukaryota</taxon>
        <taxon>Viridiplantae</taxon>
        <taxon>Streptophyta</taxon>
        <taxon>Embryophyta</taxon>
        <taxon>Tracheophyta</taxon>
        <taxon>Spermatophyta</taxon>
        <taxon>Magnoliopsida</taxon>
        <taxon>eudicotyledons</taxon>
        <taxon>Gunneridae</taxon>
        <taxon>Pentapetalae</taxon>
        <taxon>rosids</taxon>
        <taxon>fabids</taxon>
        <taxon>Malpighiales</taxon>
        <taxon>Rhizophoraceae</taxon>
        <taxon>Rhizophora</taxon>
    </lineage>
</organism>
<proteinExistence type="predicted"/>
<evidence type="ECO:0000256" key="1">
    <source>
        <dbReference type="SAM" id="Phobius"/>
    </source>
</evidence>
<reference evidence="2" key="1">
    <citation type="submission" date="2018-02" db="EMBL/GenBank/DDBJ databases">
        <title>Rhizophora mucronata_Transcriptome.</title>
        <authorList>
            <person name="Meera S.P."/>
            <person name="Sreeshan A."/>
            <person name="Augustine A."/>
        </authorList>
    </citation>
    <scope>NUCLEOTIDE SEQUENCE</scope>
    <source>
        <tissue evidence="2">Leaf</tissue>
    </source>
</reference>
<name>A0A2P2Q855_RHIMU</name>
<dbReference type="AlphaFoldDB" id="A0A2P2Q855"/>
<accession>A0A2P2Q855</accession>
<keyword evidence="1" id="KW-0812">Transmembrane</keyword>
<protein>
    <submittedName>
        <fullName evidence="2">Uncharacterized protein</fullName>
    </submittedName>
</protein>
<sequence>MQTLAYLSIYLFHGNHGNDVYSMQLVDIMIIDFPFELLCMGIGIFLFK</sequence>
<dbReference type="EMBL" id="GGEC01082682">
    <property type="protein sequence ID" value="MBX63166.1"/>
    <property type="molecule type" value="Transcribed_RNA"/>
</dbReference>
<feature type="transmembrane region" description="Helical" evidence="1">
    <location>
        <begin position="28"/>
        <end position="47"/>
    </location>
</feature>
<keyword evidence="1" id="KW-0472">Membrane</keyword>